<protein>
    <submittedName>
        <fullName evidence="3">Uncharacterized protein</fullName>
    </submittedName>
</protein>
<dbReference type="Proteomes" id="UP000193467">
    <property type="component" value="Unassembled WGS sequence"/>
</dbReference>
<proteinExistence type="predicted"/>
<evidence type="ECO:0000313" key="3">
    <source>
        <dbReference type="EMBL" id="ORY57707.1"/>
    </source>
</evidence>
<keyword evidence="2" id="KW-1133">Transmembrane helix</keyword>
<keyword evidence="4" id="KW-1185">Reference proteome</keyword>
<name>A0A1Y2DET1_9BASI</name>
<reference evidence="3 4" key="1">
    <citation type="submission" date="2016-07" db="EMBL/GenBank/DDBJ databases">
        <title>Pervasive Adenine N6-methylation of Active Genes in Fungi.</title>
        <authorList>
            <consortium name="DOE Joint Genome Institute"/>
            <person name="Mondo S.J."/>
            <person name="Dannebaum R.O."/>
            <person name="Kuo R.C."/>
            <person name="Labutti K."/>
            <person name="Haridas S."/>
            <person name="Kuo A."/>
            <person name="Salamov A."/>
            <person name="Ahrendt S.R."/>
            <person name="Lipzen A."/>
            <person name="Sullivan W."/>
            <person name="Andreopoulos W.B."/>
            <person name="Clum A."/>
            <person name="Lindquist E."/>
            <person name="Daum C."/>
            <person name="Ramamoorthy G.K."/>
            <person name="Gryganskyi A."/>
            <person name="Culley D."/>
            <person name="Magnuson J.K."/>
            <person name="James T.Y."/>
            <person name="O'Malley M.A."/>
            <person name="Stajich J.E."/>
            <person name="Spatafora J.W."/>
            <person name="Visel A."/>
            <person name="Grigoriev I.V."/>
        </authorList>
    </citation>
    <scope>NUCLEOTIDE SEQUENCE [LARGE SCALE GENOMIC DNA]</scope>
    <source>
        <strain evidence="3 4">62-1032</strain>
    </source>
</reference>
<dbReference type="InParanoid" id="A0A1Y2DET1"/>
<evidence type="ECO:0000256" key="2">
    <source>
        <dbReference type="SAM" id="Phobius"/>
    </source>
</evidence>
<dbReference type="AlphaFoldDB" id="A0A1Y2DET1"/>
<organism evidence="3 4">
    <name type="scientific">Leucosporidium creatinivorum</name>
    <dbReference type="NCBI Taxonomy" id="106004"/>
    <lineage>
        <taxon>Eukaryota</taxon>
        <taxon>Fungi</taxon>
        <taxon>Dikarya</taxon>
        <taxon>Basidiomycota</taxon>
        <taxon>Pucciniomycotina</taxon>
        <taxon>Microbotryomycetes</taxon>
        <taxon>Leucosporidiales</taxon>
        <taxon>Leucosporidium</taxon>
    </lineage>
</organism>
<dbReference type="EMBL" id="MCGR01000081">
    <property type="protein sequence ID" value="ORY57707.1"/>
    <property type="molecule type" value="Genomic_DNA"/>
</dbReference>
<evidence type="ECO:0000313" key="4">
    <source>
        <dbReference type="Proteomes" id="UP000193467"/>
    </source>
</evidence>
<sequence>MAIISQQATSAIPAPSTSPAFPHVQATWDPSSGSHQIPSSYSTVMPPSPSLYSRLSAFFDDNRTVEARFDAVQRAMSGDSTGCKEQELLAAMTAVGIMAQALFWGCFIGFVCEGGKGAPDCTLYSYVRLIVTGVYQGYPFAVRWVCDVLSIAGAWVGRHLGRYLISALFYCLAATGILSMIVLLALFIQPFLALHWAISLHTLTTASFRSSNALFSVLPLPFFYLVDHLLLLGPILWYINLHNPIFTLYYPYLHIAILAHLLAGMFDLTPSSFSPSSLLNAAGVEVSVRFAEVNELKEKLREMQGVIEELDKRVAKGREERGGGARRRR</sequence>
<keyword evidence="1" id="KW-0175">Coiled coil</keyword>
<feature type="transmembrane region" description="Helical" evidence="2">
    <location>
        <begin position="167"/>
        <end position="198"/>
    </location>
</feature>
<accession>A0A1Y2DET1</accession>
<keyword evidence="2" id="KW-0472">Membrane</keyword>
<feature type="transmembrane region" description="Helical" evidence="2">
    <location>
        <begin position="88"/>
        <end position="111"/>
    </location>
</feature>
<feature type="transmembrane region" description="Helical" evidence="2">
    <location>
        <begin position="218"/>
        <end position="239"/>
    </location>
</feature>
<keyword evidence="2" id="KW-0812">Transmembrane</keyword>
<evidence type="ECO:0000256" key="1">
    <source>
        <dbReference type="SAM" id="Coils"/>
    </source>
</evidence>
<feature type="transmembrane region" description="Helical" evidence="2">
    <location>
        <begin position="123"/>
        <end position="146"/>
    </location>
</feature>
<feature type="transmembrane region" description="Helical" evidence="2">
    <location>
        <begin position="246"/>
        <end position="266"/>
    </location>
</feature>
<gene>
    <name evidence="3" type="ORF">BCR35DRAFT_309603</name>
</gene>
<feature type="coiled-coil region" evidence="1">
    <location>
        <begin position="293"/>
        <end position="320"/>
    </location>
</feature>
<comment type="caution">
    <text evidence="3">The sequence shown here is derived from an EMBL/GenBank/DDBJ whole genome shotgun (WGS) entry which is preliminary data.</text>
</comment>